<dbReference type="AlphaFoldDB" id="A0AAW6U840"/>
<dbReference type="Pfam" id="PF22746">
    <property type="entry name" value="SHOCT-like_DUF2089-C"/>
    <property type="match status" value="1"/>
</dbReference>
<accession>A0AAW6U840</accession>
<name>A0AAW6U840_9MOLU</name>
<proteinExistence type="predicted"/>
<dbReference type="EMBL" id="JASCXW010000007">
    <property type="protein sequence ID" value="MDI6452637.1"/>
    <property type="molecule type" value="Genomic_DNA"/>
</dbReference>
<protein>
    <recommendedName>
        <fullName evidence="1">YvlB/LiaX N-terminal domain-containing protein</fullName>
    </recommendedName>
</protein>
<reference evidence="2" key="1">
    <citation type="submission" date="2023-05" db="EMBL/GenBank/DDBJ databases">
        <title>Mariniplasma microaerophilum sp. nov., a novel anaerobic mollicute isolated from terrestrial mud volcano, Taman Peninsula, Russia.</title>
        <authorList>
            <person name="Khomyakova M.A."/>
            <person name="Merkel A.Y."/>
            <person name="Slobodkin A.I."/>
        </authorList>
    </citation>
    <scope>NUCLEOTIDE SEQUENCE</scope>
    <source>
        <strain evidence="2">M4Ah</strain>
    </source>
</reference>
<dbReference type="InterPro" id="IPR053959">
    <property type="entry name" value="YvlB/LiaX_N"/>
</dbReference>
<gene>
    <name evidence="2" type="ORF">QJ521_03575</name>
</gene>
<dbReference type="Proteomes" id="UP001431532">
    <property type="component" value="Unassembled WGS sequence"/>
</dbReference>
<sequence length="127" mass="14184">MSKDQLKEGRMKILDLLAKGIIKADEAENLLSAMEKPEVRFAEQTVNIKKPPFRMLRIFVDSKDGDVVKIQIPIEFAKLLKTGKFNVNLQQSDIDIDSLLEMINAGVEGELVNVQSADGDTVRIVVD</sequence>
<dbReference type="RefSeq" id="WP_282839054.1">
    <property type="nucleotide sequence ID" value="NZ_JASCXW010000007.1"/>
</dbReference>
<feature type="domain" description="YvlB/LiaX N-terminal" evidence="1">
    <location>
        <begin position="9"/>
        <end position="37"/>
    </location>
</feature>
<evidence type="ECO:0000259" key="1">
    <source>
        <dbReference type="Pfam" id="PF22746"/>
    </source>
</evidence>
<keyword evidence="3" id="KW-1185">Reference proteome</keyword>
<organism evidence="2 3">
    <name type="scientific">Peloplasma aerotolerans</name>
    <dbReference type="NCBI Taxonomy" id="3044389"/>
    <lineage>
        <taxon>Bacteria</taxon>
        <taxon>Bacillati</taxon>
        <taxon>Mycoplasmatota</taxon>
        <taxon>Mollicutes</taxon>
        <taxon>Acholeplasmatales</taxon>
        <taxon>Acholeplasmataceae</taxon>
        <taxon>Peloplasma</taxon>
    </lineage>
</organism>
<evidence type="ECO:0000313" key="2">
    <source>
        <dbReference type="EMBL" id="MDI6452637.1"/>
    </source>
</evidence>
<comment type="caution">
    <text evidence="2">The sequence shown here is derived from an EMBL/GenBank/DDBJ whole genome shotgun (WGS) entry which is preliminary data.</text>
</comment>
<evidence type="ECO:0000313" key="3">
    <source>
        <dbReference type="Proteomes" id="UP001431532"/>
    </source>
</evidence>